<name>A0A098S862_9BACT</name>
<evidence type="ECO:0000259" key="1">
    <source>
        <dbReference type="PROSITE" id="PS51186"/>
    </source>
</evidence>
<proteinExistence type="predicted"/>
<sequence>MTNPLSFNCLPFEKLSLQELYDSMALRQEVFVVEQDCPYLDADGKDEAGHHLLGYNADGKLIAYTRLLPPGISYPDYASIGRVVTSPTARRTGAGKLLMRESIAWCARLYGEVPIKISAQVYLIRFYESFGFEKVGAEYLEDDIPHVGMVLR</sequence>
<organism evidence="2 3">
    <name type="scientific">Phaeodactylibacter xiamenensis</name>
    <dbReference type="NCBI Taxonomy" id="1524460"/>
    <lineage>
        <taxon>Bacteria</taxon>
        <taxon>Pseudomonadati</taxon>
        <taxon>Bacteroidota</taxon>
        <taxon>Saprospiria</taxon>
        <taxon>Saprospirales</taxon>
        <taxon>Haliscomenobacteraceae</taxon>
        <taxon>Phaeodactylibacter</taxon>
    </lineage>
</organism>
<dbReference type="GO" id="GO:0016747">
    <property type="term" value="F:acyltransferase activity, transferring groups other than amino-acyl groups"/>
    <property type="evidence" value="ECO:0007669"/>
    <property type="project" value="InterPro"/>
</dbReference>
<dbReference type="Proteomes" id="UP000029736">
    <property type="component" value="Unassembled WGS sequence"/>
</dbReference>
<dbReference type="CDD" id="cd04301">
    <property type="entry name" value="NAT_SF"/>
    <property type="match status" value="1"/>
</dbReference>
<dbReference type="RefSeq" id="WP_044222874.1">
    <property type="nucleotide sequence ID" value="NZ_JBKAGJ010000030.1"/>
</dbReference>
<dbReference type="PROSITE" id="PS51186">
    <property type="entry name" value="GNAT"/>
    <property type="match status" value="1"/>
</dbReference>
<dbReference type="STRING" id="1524460.IX84_16660"/>
<dbReference type="Gene3D" id="3.40.630.30">
    <property type="match status" value="1"/>
</dbReference>
<dbReference type="EMBL" id="JPOS01000038">
    <property type="protein sequence ID" value="KGE87272.1"/>
    <property type="molecule type" value="Genomic_DNA"/>
</dbReference>
<keyword evidence="3" id="KW-1185">Reference proteome</keyword>
<evidence type="ECO:0000313" key="2">
    <source>
        <dbReference type="EMBL" id="KGE87272.1"/>
    </source>
</evidence>
<dbReference type="OrthoDB" id="9796171at2"/>
<dbReference type="InterPro" id="IPR000182">
    <property type="entry name" value="GNAT_dom"/>
</dbReference>
<evidence type="ECO:0000313" key="3">
    <source>
        <dbReference type="Proteomes" id="UP000029736"/>
    </source>
</evidence>
<feature type="domain" description="N-acetyltransferase" evidence="1">
    <location>
        <begin position="10"/>
        <end position="152"/>
    </location>
</feature>
<dbReference type="InterPro" id="IPR016181">
    <property type="entry name" value="Acyl_CoA_acyltransferase"/>
</dbReference>
<dbReference type="AlphaFoldDB" id="A0A098S862"/>
<protein>
    <recommendedName>
        <fullName evidence="1">N-acetyltransferase domain-containing protein</fullName>
    </recommendedName>
</protein>
<reference evidence="2 3" key="1">
    <citation type="journal article" date="2014" name="Int. J. Syst. Evol. Microbiol.">
        <title>Phaeodactylibacter xiamenensis gen. nov., sp. nov., a member of the family Saprospiraceae isolated from the marine alga Phaeodactylum tricornutum.</title>
        <authorList>
            <person name="Chen Z.Jr."/>
            <person name="Lei X."/>
            <person name="Lai Q."/>
            <person name="Li Y."/>
            <person name="Zhang B."/>
            <person name="Zhang J."/>
            <person name="Zhang H."/>
            <person name="Yang L."/>
            <person name="Zheng W."/>
            <person name="Tian Y."/>
            <person name="Yu Z."/>
            <person name="Xu H.Jr."/>
            <person name="Zheng T."/>
        </authorList>
    </citation>
    <scope>NUCLEOTIDE SEQUENCE [LARGE SCALE GENOMIC DNA]</scope>
    <source>
        <strain evidence="2 3">KD52</strain>
    </source>
</reference>
<gene>
    <name evidence="2" type="ORF">IX84_16660</name>
</gene>
<dbReference type="SUPFAM" id="SSF55729">
    <property type="entry name" value="Acyl-CoA N-acyltransferases (Nat)"/>
    <property type="match status" value="1"/>
</dbReference>
<comment type="caution">
    <text evidence="2">The sequence shown here is derived from an EMBL/GenBank/DDBJ whole genome shotgun (WGS) entry which is preliminary data.</text>
</comment>
<dbReference type="Pfam" id="PF13673">
    <property type="entry name" value="Acetyltransf_10"/>
    <property type="match status" value="1"/>
</dbReference>
<accession>A0A098S862</accession>